<keyword evidence="2 7" id="KW-0699">rRNA-binding</keyword>
<keyword evidence="3 7" id="KW-0694">RNA-binding</keyword>
<evidence type="ECO:0000256" key="3">
    <source>
        <dbReference type="ARBA" id="ARBA00022884"/>
    </source>
</evidence>
<dbReference type="InterPro" id="IPR001063">
    <property type="entry name" value="Ribosomal_uL22"/>
</dbReference>
<evidence type="ECO:0000313" key="10">
    <source>
        <dbReference type="Proteomes" id="UP000246104"/>
    </source>
</evidence>
<dbReference type="InterPro" id="IPR047867">
    <property type="entry name" value="Ribosomal_uL22_bac/org-type"/>
</dbReference>
<evidence type="ECO:0000256" key="1">
    <source>
        <dbReference type="ARBA" id="ARBA00009451"/>
    </source>
</evidence>
<dbReference type="NCBIfam" id="TIGR01044">
    <property type="entry name" value="rplV_bact"/>
    <property type="match status" value="1"/>
</dbReference>
<evidence type="ECO:0000256" key="5">
    <source>
        <dbReference type="ARBA" id="ARBA00023274"/>
    </source>
</evidence>
<dbReference type="GO" id="GO:0015934">
    <property type="term" value="C:large ribosomal subunit"/>
    <property type="evidence" value="ECO:0007669"/>
    <property type="project" value="InterPro"/>
</dbReference>
<sequence length="154" mass="17228">MTITASQNYMRTSVQKLKFVADSVKGMDLLTMRTHLSYLNKDAARRLLQVVDQALANASHNHGLSADQLQIESLLILRGPHYKRMRAVSRGQGHAILKRTSHVVLKLKSVEKTEQKIESKAAEKQTVAVEAKPEVKKTVKKTVAKKTTKKEVAK</sequence>
<evidence type="ECO:0000256" key="2">
    <source>
        <dbReference type="ARBA" id="ARBA00022730"/>
    </source>
</evidence>
<dbReference type="CDD" id="cd00336">
    <property type="entry name" value="Ribosomal_L22"/>
    <property type="match status" value="1"/>
</dbReference>
<dbReference type="PANTHER" id="PTHR13501">
    <property type="entry name" value="CHLOROPLAST 50S RIBOSOMAL PROTEIN L22-RELATED"/>
    <property type="match status" value="1"/>
</dbReference>
<dbReference type="GO" id="GO:0003735">
    <property type="term" value="F:structural constituent of ribosome"/>
    <property type="evidence" value="ECO:0007669"/>
    <property type="project" value="InterPro"/>
</dbReference>
<keyword evidence="5 6" id="KW-0687">Ribonucleoprotein</keyword>
<dbReference type="GO" id="GO:0006412">
    <property type="term" value="P:translation"/>
    <property type="evidence" value="ECO:0007669"/>
    <property type="project" value="InterPro"/>
</dbReference>
<evidence type="ECO:0000256" key="8">
    <source>
        <dbReference type="RuleBase" id="RU004008"/>
    </source>
</evidence>
<evidence type="ECO:0000313" key="9">
    <source>
        <dbReference type="EMBL" id="PWU23122.1"/>
    </source>
</evidence>
<comment type="subunit">
    <text evidence="7">Part of the 50S ribosomal subunit.</text>
</comment>
<accession>A0A317JTA5</accession>
<evidence type="ECO:0000256" key="6">
    <source>
        <dbReference type="RuleBase" id="RU004005"/>
    </source>
</evidence>
<dbReference type="AlphaFoldDB" id="A0A317JTA5"/>
<reference evidence="9 10" key="1">
    <citation type="submission" date="2018-02" db="EMBL/GenBank/DDBJ databases">
        <title>Genomic Reconstructions from Amazon Rainforest and Pasture Soil Reveal Novel Insights into the Physiology of Candidate Phyla in Tropical Sites.</title>
        <authorList>
            <person name="Kroeger M.E."/>
            <person name="Delmont T."/>
            <person name="Eren A.M."/>
            <person name="Guo J."/>
            <person name="Meyer K.M."/>
            <person name="Khan K."/>
            <person name="Rodrigues J.L.M."/>
            <person name="Bohannan B.J.M."/>
            <person name="Tringe S."/>
            <person name="Borges C.D."/>
            <person name="Tiedje J."/>
            <person name="Tsai S.M."/>
            <person name="Nusslein K."/>
        </authorList>
    </citation>
    <scope>NUCLEOTIDE SEQUENCE [LARGE SCALE GENOMIC DNA]</scope>
    <source>
        <strain evidence="9">Amazon FNV 2010 28 9</strain>
    </source>
</reference>
<evidence type="ECO:0000256" key="4">
    <source>
        <dbReference type="ARBA" id="ARBA00022980"/>
    </source>
</evidence>
<dbReference type="PANTHER" id="PTHR13501:SF8">
    <property type="entry name" value="LARGE RIBOSOMAL SUBUNIT PROTEIN UL22M"/>
    <property type="match status" value="1"/>
</dbReference>
<protein>
    <recommendedName>
        <fullName evidence="8">50S ribosomal protein L22</fullName>
    </recommendedName>
</protein>
<name>A0A317JTA5_9BACT</name>
<dbReference type="GO" id="GO:0019843">
    <property type="term" value="F:rRNA binding"/>
    <property type="evidence" value="ECO:0007669"/>
    <property type="project" value="UniProtKB-KW"/>
</dbReference>
<gene>
    <name evidence="9" type="ORF">C5B42_04005</name>
</gene>
<comment type="caution">
    <text evidence="9">The sequence shown here is derived from an EMBL/GenBank/DDBJ whole genome shotgun (WGS) entry which is preliminary data.</text>
</comment>
<proteinExistence type="inferred from homology"/>
<dbReference type="SUPFAM" id="SSF54843">
    <property type="entry name" value="Ribosomal protein L22"/>
    <property type="match status" value="1"/>
</dbReference>
<dbReference type="Proteomes" id="UP000246104">
    <property type="component" value="Unassembled WGS sequence"/>
</dbReference>
<dbReference type="InterPro" id="IPR036394">
    <property type="entry name" value="Ribosomal_uL22_sf"/>
</dbReference>
<evidence type="ECO:0000256" key="7">
    <source>
        <dbReference type="RuleBase" id="RU004006"/>
    </source>
</evidence>
<dbReference type="EMBL" id="PSRQ01000045">
    <property type="protein sequence ID" value="PWU23122.1"/>
    <property type="molecule type" value="Genomic_DNA"/>
</dbReference>
<organism evidence="9 10">
    <name type="scientific">Candidatus Cerribacteria bacterium 'Amazon FNV 2010 28 9'</name>
    <dbReference type="NCBI Taxonomy" id="2081795"/>
    <lineage>
        <taxon>Bacteria</taxon>
        <taxon>Candidatus Cerribacteria</taxon>
    </lineage>
</organism>
<keyword evidence="4 6" id="KW-0689">Ribosomal protein</keyword>
<dbReference type="Pfam" id="PF00237">
    <property type="entry name" value="Ribosomal_L22"/>
    <property type="match status" value="1"/>
</dbReference>
<comment type="function">
    <text evidence="8">This protein binds specifically to 23S rRNA; its binding is stimulated by other ribosomal proteins, e.g., L4, L17, and L20. It is important during the early stages of 50S assembly. It makes multiple contacts with different domains of the 23S rRNA in the assembled 50S subunit and ribosome.</text>
</comment>
<dbReference type="Gene3D" id="3.90.470.10">
    <property type="entry name" value="Ribosomal protein L22/L17"/>
    <property type="match status" value="1"/>
</dbReference>
<comment type="similarity">
    <text evidence="1 6">Belongs to the universal ribosomal protein uL22 family.</text>
</comment>
<dbReference type="InterPro" id="IPR005727">
    <property type="entry name" value="Ribosomal_uL22_bac/chlpt-type"/>
</dbReference>